<organism evidence="1 2">
    <name type="scientific">Yarrowia lipolytica</name>
    <name type="common">Candida lipolytica</name>
    <dbReference type="NCBI Taxonomy" id="4952"/>
    <lineage>
        <taxon>Eukaryota</taxon>
        <taxon>Fungi</taxon>
        <taxon>Dikarya</taxon>
        <taxon>Ascomycota</taxon>
        <taxon>Saccharomycotina</taxon>
        <taxon>Dipodascomycetes</taxon>
        <taxon>Dipodascales</taxon>
        <taxon>Dipodascales incertae sedis</taxon>
        <taxon>Yarrowia</taxon>
    </lineage>
</organism>
<reference evidence="1 2" key="1">
    <citation type="journal article" date="2016" name="PLoS ONE">
        <title>Sequence Assembly of Yarrowia lipolytica Strain W29/CLIB89 Shows Transposable Element Diversity.</title>
        <authorList>
            <person name="Magnan C."/>
            <person name="Yu J."/>
            <person name="Chang I."/>
            <person name="Jahn E."/>
            <person name="Kanomata Y."/>
            <person name="Wu J."/>
            <person name="Zeller M."/>
            <person name="Oakes M."/>
            <person name="Baldi P."/>
            <person name="Sandmeyer S."/>
        </authorList>
    </citation>
    <scope>NUCLEOTIDE SEQUENCE [LARGE SCALE GENOMIC DNA]</scope>
    <source>
        <strain evidence="2">CLIB89(W29)</strain>
    </source>
</reference>
<dbReference type="EMBL" id="CP017555">
    <property type="protein sequence ID" value="AOW02857.1"/>
    <property type="molecule type" value="Genomic_DNA"/>
</dbReference>
<protein>
    <submittedName>
        <fullName evidence="1">Uncharacterized protein</fullName>
    </submittedName>
</protein>
<name>A0A1D8NB41_YARLL</name>
<dbReference type="GeneID" id="94583021"/>
<evidence type="ECO:0000313" key="1">
    <source>
        <dbReference type="EMBL" id="AOW02857.1"/>
    </source>
</evidence>
<accession>A0A1D8NB41</accession>
<evidence type="ECO:0000313" key="2">
    <source>
        <dbReference type="Proteomes" id="UP000182444"/>
    </source>
</evidence>
<sequence length="152" mass="17290">MRLWNTGSCRDTRNLIDTVQSAWRRESGVDGRVIMLEICHIWYHTDRVELLESTVPTNHFQILNNLVSVSWSRINGVSGEVSPQTPENLTKHLQSSKDAQCNVASTSRVRHYQLRLEFALFWKVKHTEDNLFSPGPSESGANVVVECIALLL</sequence>
<dbReference type="VEuPathDB" id="FungiDB:YALI1_C19912g"/>
<dbReference type="RefSeq" id="XP_068138490.1">
    <property type="nucleotide sequence ID" value="XM_068282389.1"/>
</dbReference>
<gene>
    <name evidence="1" type="ORF">YALI1_C19912g</name>
</gene>
<proteinExistence type="predicted"/>
<dbReference type="Proteomes" id="UP000182444">
    <property type="component" value="Chromosome 1C"/>
</dbReference>
<dbReference type="AlphaFoldDB" id="A0A1D8NB41"/>